<dbReference type="CDD" id="cd04651">
    <property type="entry name" value="LbH_G1P_AT_C"/>
    <property type="match status" value="1"/>
</dbReference>
<comment type="catalytic activity">
    <reaction evidence="5">
        <text>alpha-D-glucose 1-phosphate + ATP + H(+) = ADP-alpha-D-glucose + diphosphate</text>
        <dbReference type="Rhea" id="RHEA:12120"/>
        <dbReference type="ChEBI" id="CHEBI:15378"/>
        <dbReference type="ChEBI" id="CHEBI:30616"/>
        <dbReference type="ChEBI" id="CHEBI:33019"/>
        <dbReference type="ChEBI" id="CHEBI:57498"/>
        <dbReference type="ChEBI" id="CHEBI:58601"/>
        <dbReference type="EC" id="2.7.7.27"/>
    </reaction>
</comment>
<dbReference type="InterPro" id="IPR011004">
    <property type="entry name" value="Trimer_LpxA-like_sf"/>
</dbReference>
<dbReference type="EMBL" id="FNDX01000002">
    <property type="protein sequence ID" value="SDI00815.1"/>
    <property type="molecule type" value="Genomic_DNA"/>
</dbReference>
<feature type="site" description="Could play a key role in the communication between the regulatory and the substrate sites" evidence="5">
    <location>
        <position position="60"/>
    </location>
</feature>
<evidence type="ECO:0000256" key="1">
    <source>
        <dbReference type="ARBA" id="ARBA00010443"/>
    </source>
</evidence>
<evidence type="ECO:0000313" key="8">
    <source>
        <dbReference type="EMBL" id="SDI00815.1"/>
    </source>
</evidence>
<feature type="binding site" evidence="5">
    <location>
        <position position="190"/>
    </location>
    <ligand>
        <name>alpha-D-glucose 1-phosphate</name>
        <dbReference type="ChEBI" id="CHEBI:58601"/>
    </ligand>
</feature>
<dbReference type="SUPFAM" id="SSF51161">
    <property type="entry name" value="Trimeric LpxA-like enzymes"/>
    <property type="match status" value="1"/>
</dbReference>
<dbReference type="InterPro" id="IPR005835">
    <property type="entry name" value="NTP_transferase_dom"/>
</dbReference>
<dbReference type="Proteomes" id="UP000199050">
    <property type="component" value="Unassembled WGS sequence"/>
</dbReference>
<keyword evidence="5" id="KW-0321">Glycogen metabolism</keyword>
<keyword evidence="5" id="KW-0119">Carbohydrate metabolism</keyword>
<dbReference type="Pfam" id="PF00483">
    <property type="entry name" value="NTP_transferase"/>
    <property type="match status" value="1"/>
</dbReference>
<dbReference type="UniPathway" id="UPA00164"/>
<dbReference type="Pfam" id="PF24894">
    <property type="entry name" value="Hexapep_GlmU"/>
    <property type="match status" value="1"/>
</dbReference>
<protein>
    <recommendedName>
        <fullName evidence="5">Glucose-1-phosphate adenylyltransferase</fullName>
        <ecNumber evidence="5">2.7.7.27</ecNumber>
    </recommendedName>
    <alternativeName>
        <fullName evidence="5">ADP-glucose pyrophosphorylase</fullName>
        <shortName evidence="5">ADPGlc PPase</shortName>
    </alternativeName>
    <alternativeName>
        <fullName evidence="5">ADP-glucose synthase</fullName>
    </alternativeName>
</protein>
<keyword evidence="2 5" id="KW-0808">Transferase</keyword>
<dbReference type="Gene3D" id="2.160.10.10">
    <property type="entry name" value="Hexapeptide repeat proteins"/>
    <property type="match status" value="1"/>
</dbReference>
<dbReference type="Gene3D" id="3.90.550.10">
    <property type="entry name" value="Spore Coat Polysaccharide Biosynthesis Protein SpsA, Chain A"/>
    <property type="match status" value="1"/>
</dbReference>
<feature type="binding site" evidence="5">
    <location>
        <position position="164"/>
    </location>
    <ligand>
        <name>alpha-D-glucose 1-phosphate</name>
        <dbReference type="ChEBI" id="CHEBI:58601"/>
    </ligand>
</feature>
<evidence type="ECO:0000259" key="6">
    <source>
        <dbReference type="Pfam" id="PF00483"/>
    </source>
</evidence>
<dbReference type="SUPFAM" id="SSF53448">
    <property type="entry name" value="Nucleotide-diphospho-sugar transferases"/>
    <property type="match status" value="1"/>
</dbReference>
<accession>A0A1G8H2D0</accession>
<gene>
    <name evidence="5" type="primary">glgC</name>
    <name evidence="8" type="ORF">SAMN05216192_102285</name>
</gene>
<feature type="domain" description="Nucleotidyl transferase" evidence="6">
    <location>
        <begin position="8"/>
        <end position="260"/>
    </location>
</feature>
<comment type="function">
    <text evidence="5">Involved in the biosynthesis of ADP-glucose, a building block required for the elongation reactions to produce glycogen. Catalyzes the reaction between ATP and alpha-D-glucose 1-phosphate (G1P) to produce pyrophosphate and ADP-Glc.</text>
</comment>
<organism evidence="8 9">
    <name type="scientific">Paenibacillus typhae</name>
    <dbReference type="NCBI Taxonomy" id="1174501"/>
    <lineage>
        <taxon>Bacteria</taxon>
        <taxon>Bacillati</taxon>
        <taxon>Bacillota</taxon>
        <taxon>Bacilli</taxon>
        <taxon>Bacillales</taxon>
        <taxon>Paenibacillaceae</taxon>
        <taxon>Paenibacillus</taxon>
    </lineage>
</organism>
<dbReference type="PANTHER" id="PTHR43523:SF2">
    <property type="entry name" value="GLUCOSE-1-PHOSPHATE ADENYLYLTRANSFERASE"/>
    <property type="match status" value="1"/>
</dbReference>
<keyword evidence="5" id="KW-0067">ATP-binding</keyword>
<keyword evidence="9" id="KW-1185">Reference proteome</keyword>
<dbReference type="InterPro" id="IPR029044">
    <property type="entry name" value="Nucleotide-diphossugar_trans"/>
</dbReference>
<feature type="domain" description="Glucose-1-phosphate adenylyltransferase/Bifunctional protein GlmU-like C-terminal hexapeptide" evidence="7">
    <location>
        <begin position="291"/>
        <end position="360"/>
    </location>
</feature>
<comment type="caution">
    <text evidence="5">Lacks conserved residue(s) required for the propagation of feature annotation.</text>
</comment>
<proteinExistence type="inferred from homology"/>
<dbReference type="STRING" id="1174501.SAMN05216192_102285"/>
<evidence type="ECO:0000256" key="5">
    <source>
        <dbReference type="HAMAP-Rule" id="MF_00624"/>
    </source>
</evidence>
<comment type="similarity">
    <text evidence="1 5">Belongs to the bacterial/plant glucose-1-phosphate adenylyltransferase family.</text>
</comment>
<evidence type="ECO:0000313" key="9">
    <source>
        <dbReference type="Proteomes" id="UP000199050"/>
    </source>
</evidence>
<dbReference type="GO" id="GO:0008878">
    <property type="term" value="F:glucose-1-phosphate adenylyltransferase activity"/>
    <property type="evidence" value="ECO:0007669"/>
    <property type="project" value="UniProtKB-UniRule"/>
</dbReference>
<dbReference type="GO" id="GO:0005978">
    <property type="term" value="P:glycogen biosynthetic process"/>
    <property type="evidence" value="ECO:0007669"/>
    <property type="project" value="UniProtKB-UniRule"/>
</dbReference>
<dbReference type="InterPro" id="IPR056818">
    <property type="entry name" value="GlmU/GlgC-like_hexapep"/>
</dbReference>
<dbReference type="NCBIfam" id="TIGR02091">
    <property type="entry name" value="glgC"/>
    <property type="match status" value="1"/>
</dbReference>
<feature type="binding site" evidence="5">
    <location>
        <position position="99"/>
    </location>
    <ligand>
        <name>alpha-D-glucose 1-phosphate</name>
        <dbReference type="ChEBI" id="CHEBI:58601"/>
    </ligand>
</feature>
<name>A0A1G8H2D0_9BACL</name>
<reference evidence="9" key="1">
    <citation type="submission" date="2016-10" db="EMBL/GenBank/DDBJ databases">
        <authorList>
            <person name="Varghese N."/>
            <person name="Submissions S."/>
        </authorList>
    </citation>
    <scope>NUCLEOTIDE SEQUENCE [LARGE SCALE GENOMIC DNA]</scope>
    <source>
        <strain evidence="9">CGMCC 1.11012</strain>
    </source>
</reference>
<dbReference type="HAMAP" id="MF_00624">
    <property type="entry name" value="GlgC"/>
    <property type="match status" value="1"/>
</dbReference>
<feature type="binding site" evidence="5">
    <location>
        <begin position="179"/>
        <end position="180"/>
    </location>
    <ligand>
        <name>alpha-D-glucose 1-phosphate</name>
        <dbReference type="ChEBI" id="CHEBI:58601"/>
    </ligand>
</feature>
<dbReference type="GO" id="GO:0005524">
    <property type="term" value="F:ATP binding"/>
    <property type="evidence" value="ECO:0007669"/>
    <property type="project" value="UniProtKB-KW"/>
</dbReference>
<evidence type="ECO:0000256" key="3">
    <source>
        <dbReference type="ARBA" id="ARBA00022695"/>
    </source>
</evidence>
<evidence type="ECO:0000256" key="4">
    <source>
        <dbReference type="ARBA" id="ARBA00023056"/>
    </source>
</evidence>
<keyword evidence="4 5" id="KW-0320">Glycogen biosynthesis</keyword>
<dbReference type="InterPro" id="IPR011831">
    <property type="entry name" value="ADP-Glc_PPase"/>
</dbReference>
<dbReference type="InterPro" id="IPR023049">
    <property type="entry name" value="GlgC_bac"/>
</dbReference>
<dbReference type="RefSeq" id="WP_090712061.1">
    <property type="nucleotide sequence ID" value="NZ_CBCSKY010000003.1"/>
</dbReference>
<dbReference type="OrthoDB" id="9801810at2"/>
<keyword evidence="3 5" id="KW-0548">Nucleotidyltransferase</keyword>
<dbReference type="PANTHER" id="PTHR43523">
    <property type="entry name" value="GLUCOSE-1-PHOSPHATE ADENYLYLTRANSFERASE-RELATED"/>
    <property type="match status" value="1"/>
</dbReference>
<comment type="subunit">
    <text evidence="5">Homotetramer.</text>
</comment>
<comment type="pathway">
    <text evidence="5">Glycan biosynthesis; glycogen biosynthesis.</text>
</comment>
<evidence type="ECO:0000256" key="2">
    <source>
        <dbReference type="ARBA" id="ARBA00022679"/>
    </source>
</evidence>
<dbReference type="NCBIfam" id="NF003670">
    <property type="entry name" value="PRK05293.1"/>
    <property type="match status" value="1"/>
</dbReference>
<keyword evidence="5" id="KW-0547">Nucleotide-binding</keyword>
<dbReference type="AlphaFoldDB" id="A0A1G8H2D0"/>
<dbReference type="CDD" id="cd02508">
    <property type="entry name" value="ADP_Glucose_PP"/>
    <property type="match status" value="1"/>
</dbReference>
<sequence length="407" mass="44837">MSKKECVAMLLAGGEGRRLAPLTTTMAKPAVPFGGQYRIIDFPLSNCVNSSIDTVGVLTQYEANSLHQHIGSGEPWGLHSKPDQGVRLLPSGVDGRSTYTGTADAIYKNIDFIDSQNPEHVLILSADHIYHMDYRKMLDYHISKSAKATISVMEVPWDEASRFGVMNVNDELKISEFAEKPKVPQSNLASMGIYLFEWAYLKDYLLRDAADPSSSHDFGKDVIPAMLDSTDDLFAYRFQGYWRDVGTVDSLWEAHMDLLQADNGFKLDNAQWPMYSRARRTKPAAVKSRIPAQADDCLVNETCLLEGSLQRSVIFGGVEIGKLSRVHHSIVMPGVYIGRGVLIENAIIGEGAVIKDGAVIKGSPDNIVVVGPNEIVAAKPVIRTQPSRLLQEVYEKTGRLRAEGLPS</sequence>
<evidence type="ECO:0000259" key="7">
    <source>
        <dbReference type="Pfam" id="PF24894"/>
    </source>
</evidence>
<dbReference type="EC" id="2.7.7.27" evidence="5"/>